<organism evidence="4 6">
    <name type="scientific">Sphingomonas koreensis</name>
    <dbReference type="NCBI Taxonomy" id="93064"/>
    <lineage>
        <taxon>Bacteria</taxon>
        <taxon>Pseudomonadati</taxon>
        <taxon>Pseudomonadota</taxon>
        <taxon>Alphaproteobacteria</taxon>
        <taxon>Sphingomonadales</taxon>
        <taxon>Sphingomonadaceae</taxon>
        <taxon>Sphingomonas</taxon>
    </lineage>
</organism>
<dbReference type="PIRSF" id="PIRSF018266">
    <property type="entry name" value="FecR"/>
    <property type="match status" value="1"/>
</dbReference>
<keyword evidence="1" id="KW-0472">Membrane</keyword>
<name>A0A1L6J5G4_9SPHN</name>
<reference evidence="6" key="2">
    <citation type="submission" date="2016-12" db="EMBL/GenBank/DDBJ databases">
        <title>Whole genome sequencing of Sphingomonas sp. ABOJV.</title>
        <authorList>
            <person name="Conlan S."/>
            <person name="Thomas P.J."/>
            <person name="Mullikin J."/>
            <person name="Palmore T.N."/>
            <person name="Frank K.M."/>
            <person name="Segre J.A."/>
        </authorList>
    </citation>
    <scope>NUCLEOTIDE SEQUENCE [LARGE SCALE GENOMIC DNA]</scope>
    <source>
        <strain evidence="6">ABOJV</strain>
    </source>
</reference>
<reference evidence="5 7" key="3">
    <citation type="submission" date="2018-07" db="EMBL/GenBank/DDBJ databases">
        <title>Genomic and Epidemiologic Investigation of an Indolent Hospital Outbreak.</title>
        <authorList>
            <person name="Johnson R.C."/>
            <person name="Deming C."/>
            <person name="Conlan S."/>
            <person name="Zellmer C.J."/>
            <person name="Michelin A.V."/>
            <person name="Lee-Lin S."/>
            <person name="Thomas P.J."/>
            <person name="Park M."/>
            <person name="Weingarten R.A."/>
            <person name="Less J."/>
            <person name="Dekker J.P."/>
            <person name="Frank K.M."/>
            <person name="Musser K.A."/>
            <person name="Mcquiston J.R."/>
            <person name="Henderson D.K."/>
            <person name="Lau A.F."/>
            <person name="Palmore T.N."/>
            <person name="Segre J.A."/>
        </authorList>
    </citation>
    <scope>NUCLEOTIDE SEQUENCE [LARGE SCALE GENOMIC DNA]</scope>
    <source>
        <strain evidence="5 7">SK-NIH.Env10_0317</strain>
    </source>
</reference>
<sequence length="330" mass="35815">MDRGGEGSADEMAAGWLARLNARTVTTQELDSFYAWRRIPANAAAYARAERVWRQSQRLEADPEIAAAIEEALDRPRSRSLWHSFSRRRLLFAGATAVPIAAAGAVALWAFDRGEVHETLPGERLAFMLADGTKVDLNTASRIRVYIDGRSRRVTLERGEALFAVHRDTGRPFIVEAGAQSVRALGTSFSTRRTDDALRVVLIEGQVEVTSQGAAPARLAQPGAAALARTGRPVEQSQVDLDVASAWTRGKLIFRQTPLTAAVAEVNRYTGQQVELGDNALAQQRVDGVFEAGDIDSFVAAVTTIFGLQARSQGHIIILEPQSEAAPKKS</sequence>
<reference evidence="4" key="1">
    <citation type="submission" date="2016-12" db="EMBL/GenBank/DDBJ databases">
        <title>Whole genome sequencing of Sphingomonas koreensis.</title>
        <authorList>
            <person name="Conlan S."/>
            <person name="Thomas P.J."/>
            <person name="Mullikin J."/>
            <person name="Palmore T.N."/>
            <person name="Frank K.M."/>
            <person name="Segre J.A."/>
        </authorList>
    </citation>
    <scope>NUCLEOTIDE SEQUENCE</scope>
    <source>
        <strain evidence="4">ABOJV</strain>
    </source>
</reference>
<evidence type="ECO:0000259" key="3">
    <source>
        <dbReference type="Pfam" id="PF16220"/>
    </source>
</evidence>
<protein>
    <submittedName>
        <fullName evidence="5">DUF4880 domain-containing protein</fullName>
    </submittedName>
</protein>
<dbReference type="STRING" id="93064.BRX40_00810"/>
<feature type="domain" description="FecR N-terminal" evidence="3">
    <location>
        <begin position="13"/>
        <end position="52"/>
    </location>
</feature>
<dbReference type="PANTHER" id="PTHR30273:SF2">
    <property type="entry name" value="PROTEIN FECR"/>
    <property type="match status" value="1"/>
</dbReference>
<evidence type="ECO:0000313" key="4">
    <source>
        <dbReference type="EMBL" id="APR51159.1"/>
    </source>
</evidence>
<feature type="domain" description="FecR protein" evidence="2">
    <location>
        <begin position="117"/>
        <end position="208"/>
    </location>
</feature>
<evidence type="ECO:0000313" key="5">
    <source>
        <dbReference type="EMBL" id="RSV00658.1"/>
    </source>
</evidence>
<gene>
    <name evidence="4" type="ORF">BRX40_00810</name>
    <name evidence="5" type="ORF">CA257_16375</name>
</gene>
<dbReference type="PANTHER" id="PTHR30273">
    <property type="entry name" value="PERIPLASMIC SIGNAL SENSOR AND SIGMA FACTOR ACTIVATOR FECR-RELATED"/>
    <property type="match status" value="1"/>
</dbReference>
<proteinExistence type="predicted"/>
<dbReference type="Proteomes" id="UP000286681">
    <property type="component" value="Unassembled WGS sequence"/>
</dbReference>
<dbReference type="Pfam" id="PF16220">
    <property type="entry name" value="DUF4880"/>
    <property type="match status" value="1"/>
</dbReference>
<evidence type="ECO:0000256" key="1">
    <source>
        <dbReference type="SAM" id="Phobius"/>
    </source>
</evidence>
<dbReference type="InterPro" id="IPR032623">
    <property type="entry name" value="FecR_N"/>
</dbReference>
<evidence type="ECO:0000259" key="2">
    <source>
        <dbReference type="Pfam" id="PF04773"/>
    </source>
</evidence>
<evidence type="ECO:0000313" key="7">
    <source>
        <dbReference type="Proteomes" id="UP000286681"/>
    </source>
</evidence>
<keyword evidence="1" id="KW-0812">Transmembrane</keyword>
<dbReference type="Proteomes" id="UP000185161">
    <property type="component" value="Chromosome"/>
</dbReference>
<dbReference type="Gene3D" id="2.60.120.1440">
    <property type="match status" value="1"/>
</dbReference>
<keyword evidence="1" id="KW-1133">Transmembrane helix</keyword>
<dbReference type="EMBL" id="CP018820">
    <property type="protein sequence ID" value="APR51159.1"/>
    <property type="molecule type" value="Genomic_DNA"/>
</dbReference>
<dbReference type="GO" id="GO:0016989">
    <property type="term" value="F:sigma factor antagonist activity"/>
    <property type="evidence" value="ECO:0007669"/>
    <property type="project" value="TreeGrafter"/>
</dbReference>
<dbReference type="EMBL" id="QQWO01000015">
    <property type="protein sequence ID" value="RSV00658.1"/>
    <property type="molecule type" value="Genomic_DNA"/>
</dbReference>
<dbReference type="InterPro" id="IPR006860">
    <property type="entry name" value="FecR"/>
</dbReference>
<accession>A0A1L6J5G4</accession>
<dbReference type="Gene3D" id="3.55.50.30">
    <property type="match status" value="1"/>
</dbReference>
<feature type="transmembrane region" description="Helical" evidence="1">
    <location>
        <begin position="90"/>
        <end position="111"/>
    </location>
</feature>
<dbReference type="AlphaFoldDB" id="A0A1L6J5G4"/>
<keyword evidence="6" id="KW-1185">Reference proteome</keyword>
<dbReference type="RefSeq" id="WP_075150341.1">
    <property type="nucleotide sequence ID" value="NZ_JAQQGM010000003.1"/>
</dbReference>
<dbReference type="KEGG" id="skr:BRX40_00810"/>
<dbReference type="InterPro" id="IPR012373">
    <property type="entry name" value="Ferrdict_sens_TM"/>
</dbReference>
<dbReference type="Pfam" id="PF04773">
    <property type="entry name" value="FecR"/>
    <property type="match status" value="1"/>
</dbReference>
<evidence type="ECO:0000313" key="6">
    <source>
        <dbReference type="Proteomes" id="UP000185161"/>
    </source>
</evidence>